<gene>
    <name evidence="6" type="ORF">g.32595</name>
</gene>
<dbReference type="SUPFAM" id="SSF55979">
    <property type="entry name" value="DNA clamp"/>
    <property type="match status" value="1"/>
</dbReference>
<dbReference type="CDD" id="cd00577">
    <property type="entry name" value="PCNA"/>
    <property type="match status" value="1"/>
</dbReference>
<dbReference type="PANTHER" id="PTHR10870">
    <property type="entry name" value="CELL CYCLE CHECKPOINT PROTEIN RAD1"/>
    <property type="match status" value="1"/>
</dbReference>
<name>A0A1B6DL23_9HEMI</name>
<dbReference type="EMBL" id="GEDC01010914">
    <property type="protein sequence ID" value="JAS26384.1"/>
    <property type="molecule type" value="Transcribed_RNA"/>
</dbReference>
<evidence type="ECO:0000256" key="1">
    <source>
        <dbReference type="ARBA" id="ARBA00004123"/>
    </source>
</evidence>
<evidence type="ECO:0000256" key="4">
    <source>
        <dbReference type="ARBA" id="ARBA00023204"/>
    </source>
</evidence>
<evidence type="ECO:0000256" key="2">
    <source>
        <dbReference type="ARBA" id="ARBA00010991"/>
    </source>
</evidence>
<evidence type="ECO:0000256" key="3">
    <source>
        <dbReference type="ARBA" id="ARBA00022763"/>
    </source>
</evidence>
<dbReference type="Gene3D" id="3.70.10.10">
    <property type="match status" value="1"/>
</dbReference>
<dbReference type="InterPro" id="IPR003021">
    <property type="entry name" value="Rad1_Rec1_Rad17"/>
</dbReference>
<comment type="similarity">
    <text evidence="2">Belongs to the rad1 family.</text>
</comment>
<dbReference type="PRINTS" id="PR01246">
    <property type="entry name" value="RAD1REPAIR"/>
</dbReference>
<dbReference type="GO" id="GO:0006281">
    <property type="term" value="P:DNA repair"/>
    <property type="evidence" value="ECO:0007669"/>
    <property type="project" value="UniProtKB-KW"/>
</dbReference>
<organism evidence="6">
    <name type="scientific">Clastoptera arizonana</name>
    <name type="common">Arizona spittle bug</name>
    <dbReference type="NCBI Taxonomy" id="38151"/>
    <lineage>
        <taxon>Eukaryota</taxon>
        <taxon>Metazoa</taxon>
        <taxon>Ecdysozoa</taxon>
        <taxon>Arthropoda</taxon>
        <taxon>Hexapoda</taxon>
        <taxon>Insecta</taxon>
        <taxon>Pterygota</taxon>
        <taxon>Neoptera</taxon>
        <taxon>Paraneoptera</taxon>
        <taxon>Hemiptera</taxon>
        <taxon>Auchenorrhyncha</taxon>
        <taxon>Cercopoidea</taxon>
        <taxon>Clastopteridae</taxon>
        <taxon>Clastoptera</taxon>
    </lineage>
</organism>
<proteinExistence type="inferred from homology"/>
<dbReference type="PRINTS" id="PR01245">
    <property type="entry name" value="RAD1REC1"/>
</dbReference>
<dbReference type="AlphaFoldDB" id="A0A1B6DL23"/>
<reference evidence="6" key="1">
    <citation type="submission" date="2015-12" db="EMBL/GenBank/DDBJ databases">
        <title>De novo transcriptome assembly of four potential Pierce s Disease insect vectors from Arizona vineyards.</title>
        <authorList>
            <person name="Tassone E.E."/>
        </authorList>
    </citation>
    <scope>NUCLEOTIDE SEQUENCE</scope>
</reference>
<protein>
    <recommendedName>
        <fullName evidence="7">Cell cycle checkpoint protein RAD1</fullName>
    </recommendedName>
</protein>
<dbReference type="InterPro" id="IPR003011">
    <property type="entry name" value="Cell_cycle_checkpoint_Rad1"/>
</dbReference>
<keyword evidence="3" id="KW-0227">DNA damage</keyword>
<dbReference type="InterPro" id="IPR046938">
    <property type="entry name" value="DNA_clamp_sf"/>
</dbReference>
<accession>A0A1B6DL23</accession>
<keyword evidence="5" id="KW-0539">Nucleus</keyword>
<dbReference type="PANTHER" id="PTHR10870:SF0">
    <property type="entry name" value="CELL CYCLE CHECKPOINT PROTEIN RAD1"/>
    <property type="match status" value="1"/>
</dbReference>
<comment type="subcellular location">
    <subcellularLocation>
        <location evidence="1">Nucleus</location>
    </subcellularLocation>
</comment>
<evidence type="ECO:0000313" key="6">
    <source>
        <dbReference type="EMBL" id="JAS26384.1"/>
    </source>
</evidence>
<dbReference type="GO" id="GO:0030896">
    <property type="term" value="C:checkpoint clamp complex"/>
    <property type="evidence" value="ECO:0007669"/>
    <property type="project" value="TreeGrafter"/>
</dbReference>
<sequence length="285" mass="32520">MDYAVHDKTGLNKTTNNLFKLKMDNVKNLSVILKVLNFKEIATCFVSTNGLKVVVEDSKCIQVSAYISSNVFQELHVKENEQITFRIDLSTMLECLTIFDHCSSVPGLTTALMMSYQYEGAPLKMILEENGIITDCLLKTMNADDILDFHFPTNSEINKIIVLANDFKEIFNDLDTSTDYVELFLSPEPPYFVITTHGLCGECQVNIPQNCDMIELFECKLDTKSRYKYPHFKAAIKPLSVSAKVAIRISEEGLLCLQFMLHTEDKQICYIEYYCVPVVDDDEEY</sequence>
<evidence type="ECO:0000256" key="5">
    <source>
        <dbReference type="ARBA" id="ARBA00023242"/>
    </source>
</evidence>
<dbReference type="Pfam" id="PF02144">
    <property type="entry name" value="Rad1"/>
    <property type="match status" value="1"/>
</dbReference>
<keyword evidence="4" id="KW-0234">DNA repair</keyword>
<evidence type="ECO:0008006" key="7">
    <source>
        <dbReference type="Google" id="ProtNLM"/>
    </source>
</evidence>
<dbReference type="GO" id="GO:0000077">
    <property type="term" value="P:DNA damage checkpoint signaling"/>
    <property type="evidence" value="ECO:0007669"/>
    <property type="project" value="InterPro"/>
</dbReference>